<evidence type="ECO:0000259" key="3">
    <source>
        <dbReference type="Pfam" id="PF11887"/>
    </source>
</evidence>
<evidence type="ECO:0000259" key="2">
    <source>
        <dbReference type="Pfam" id="PF02470"/>
    </source>
</evidence>
<evidence type="ECO:0000256" key="1">
    <source>
        <dbReference type="SAM" id="MobiDB-lite"/>
    </source>
</evidence>
<dbReference type="InterPro" id="IPR005693">
    <property type="entry name" value="Mce"/>
</dbReference>
<dbReference type="InterPro" id="IPR024516">
    <property type="entry name" value="Mce_C"/>
</dbReference>
<reference evidence="4 5" key="1">
    <citation type="submission" date="2013-08" db="EMBL/GenBank/DDBJ databases">
        <authorList>
            <consortium name="DOE Joint Genome Institute"/>
            <person name="Klenk H.-P."/>
            <person name="Huntemann M."/>
            <person name="Han J."/>
            <person name="Chen A."/>
            <person name="Kyrpides N."/>
            <person name="Mavromatis K."/>
            <person name="Markowitz V."/>
            <person name="Palaniappan K."/>
            <person name="Ivanova N."/>
            <person name="Schaumberg A."/>
            <person name="Pati A."/>
            <person name="Liolios K."/>
            <person name="Nordberg H.P."/>
            <person name="Cantor M.N."/>
            <person name="Hua S.X."/>
            <person name="Woyke T."/>
        </authorList>
    </citation>
    <scope>NUCLEOTIDE SEQUENCE [LARGE SCALE GENOMIC DNA]</scope>
    <source>
        <strain evidence="4 5">YIM 93223</strain>
    </source>
</reference>
<dbReference type="OrthoDB" id="4741753at2"/>
<dbReference type="Pfam" id="PF02470">
    <property type="entry name" value="MlaD"/>
    <property type="match status" value="1"/>
</dbReference>
<evidence type="ECO:0000313" key="4">
    <source>
        <dbReference type="EMBL" id="ETA66434.1"/>
    </source>
</evidence>
<gene>
    <name evidence="4" type="ORF">AmyhaDRAFT_0189</name>
</gene>
<dbReference type="RefSeq" id="WP_051399403.1">
    <property type="nucleotide sequence ID" value="NZ_KI632509.1"/>
</dbReference>
<dbReference type="GO" id="GO:0005576">
    <property type="term" value="C:extracellular region"/>
    <property type="evidence" value="ECO:0007669"/>
    <property type="project" value="TreeGrafter"/>
</dbReference>
<dbReference type="NCBIfam" id="TIGR00996">
    <property type="entry name" value="Mtu_fam_mce"/>
    <property type="match status" value="1"/>
</dbReference>
<feature type="compositionally biased region" description="Low complexity" evidence="1">
    <location>
        <begin position="396"/>
        <end position="406"/>
    </location>
</feature>
<dbReference type="Pfam" id="PF11887">
    <property type="entry name" value="Mce4_CUP1"/>
    <property type="match status" value="1"/>
</dbReference>
<protein>
    <submittedName>
        <fullName evidence="4">Virulence factor Mce family protein</fullName>
    </submittedName>
</protein>
<proteinExistence type="predicted"/>
<evidence type="ECO:0000313" key="5">
    <source>
        <dbReference type="Proteomes" id="UP000054357"/>
    </source>
</evidence>
<dbReference type="InterPro" id="IPR003399">
    <property type="entry name" value="Mce/MlaD"/>
</dbReference>
<feature type="domain" description="Mce/MlaD" evidence="2">
    <location>
        <begin position="40"/>
        <end position="114"/>
    </location>
</feature>
<dbReference type="PANTHER" id="PTHR33371:SF16">
    <property type="entry name" value="MCE-FAMILY PROTEIN MCE3F"/>
    <property type="match status" value="1"/>
</dbReference>
<keyword evidence="5" id="KW-1185">Reference proteome</keyword>
<dbReference type="AlphaFoldDB" id="W9DM08"/>
<dbReference type="Proteomes" id="UP000054357">
    <property type="component" value="Unassembled WGS sequence"/>
</dbReference>
<accession>W9DM08</accession>
<dbReference type="EMBL" id="AZAK01000001">
    <property type="protein sequence ID" value="ETA66434.1"/>
    <property type="molecule type" value="Genomic_DNA"/>
</dbReference>
<dbReference type="HOGENOM" id="CLU_032980_1_0_11"/>
<feature type="domain" description="Mammalian cell entry C-terminal" evidence="3">
    <location>
        <begin position="122"/>
        <end position="292"/>
    </location>
</feature>
<dbReference type="PATRIC" id="fig|592678.3.peg.195"/>
<name>W9DM08_9PSEU</name>
<dbReference type="InterPro" id="IPR052336">
    <property type="entry name" value="MlaD_Phospholipid_Transporter"/>
</dbReference>
<sequence length="415" mass="44791">MLTRKIKIQIVAFFVISAVALVFALFRFTDIAKVFGEDIYTVSMELNESGGIFSNAEVTYRGFNVGRVGELSLTEDGLKVDLEIQPNNPPIPADLEALVLNRSAIGEQFVDLRPKSAGGPYLEDGSVIPAERTKTPVPTAKVINDLHDLASSVPTDSLRTVVDESFKAFSGTGDDLQLLMDTTRDFTAAARQHLPQTVELLRSGNQVLRTQNAEIDSIRSFSRDLRALSETFKGSDADIRRLIEQTPPTANQLSRVVDEVGPGLSALVANLITLGELSDDRLGGLEQTLLTYPALSAGAQAILDPKEPKAPLGLALNLFDPPPCVKGYESTKKRPGDDTSPSKYNEKAYCAEPTGSPIDVRGSQNAPFNGVPVAPTQQQLEENSDRDAESLEEDSSNSLLSSSNAQLLSQLLSMS</sequence>
<comment type="caution">
    <text evidence="4">The sequence shown here is derived from an EMBL/GenBank/DDBJ whole genome shotgun (WGS) entry which is preliminary data.</text>
</comment>
<feature type="region of interest" description="Disordered" evidence="1">
    <location>
        <begin position="326"/>
        <end position="406"/>
    </location>
</feature>
<organism evidence="4 5">
    <name type="scientific">Haloechinothrix halophila YIM 93223</name>
    <dbReference type="NCBI Taxonomy" id="592678"/>
    <lineage>
        <taxon>Bacteria</taxon>
        <taxon>Bacillati</taxon>
        <taxon>Actinomycetota</taxon>
        <taxon>Actinomycetes</taxon>
        <taxon>Pseudonocardiales</taxon>
        <taxon>Pseudonocardiaceae</taxon>
        <taxon>Haloechinothrix</taxon>
    </lineage>
</organism>
<dbReference type="PANTHER" id="PTHR33371">
    <property type="entry name" value="INTERMEMBRANE PHOSPHOLIPID TRANSPORT SYSTEM BINDING PROTEIN MLAD-RELATED"/>
    <property type="match status" value="1"/>
</dbReference>